<organism evidence="4 5">
    <name type="scientific">Lentihominibacter faecis</name>
    <dbReference type="NCBI Taxonomy" id="2764712"/>
    <lineage>
        <taxon>Bacteria</taxon>
        <taxon>Bacillati</taxon>
        <taxon>Bacillota</taxon>
        <taxon>Clostridia</taxon>
        <taxon>Peptostreptococcales</taxon>
        <taxon>Anaerovoracaceae</taxon>
        <taxon>Lentihominibacter</taxon>
    </lineage>
</organism>
<dbReference type="GO" id="GO:0042542">
    <property type="term" value="P:response to hydrogen peroxide"/>
    <property type="evidence" value="ECO:0007669"/>
    <property type="project" value="TreeGrafter"/>
</dbReference>
<keyword evidence="4" id="KW-0560">Oxidoreductase</keyword>
<dbReference type="PANTHER" id="PTHR11465">
    <property type="entry name" value="CATALASE"/>
    <property type="match status" value="1"/>
</dbReference>
<dbReference type="Gene3D" id="2.40.180.10">
    <property type="entry name" value="Catalase core domain"/>
    <property type="match status" value="1"/>
</dbReference>
<feature type="domain" description="Catalase core" evidence="3">
    <location>
        <begin position="1"/>
        <end position="320"/>
    </location>
</feature>
<evidence type="ECO:0000259" key="3">
    <source>
        <dbReference type="SMART" id="SM01060"/>
    </source>
</evidence>
<evidence type="ECO:0000313" key="5">
    <source>
        <dbReference type="Proteomes" id="UP000644115"/>
    </source>
</evidence>
<name>A0A923SLM3_9FIRM</name>
<sequence length="324" mass="37243">MTDFLLVEQLHRMMGELPRPRLMYRKGIGMRGYFKIYRSFKEYTSADIFCEMDRSFPVRARFSALLGDGGTADTRRNIKGFAVRLYSGAGEYDVVCSSLPVFFINRSRDFLELAESMRCRTWFDGIAFEKFWRFVIKHPEALHCALRLFSGEGLTASYRRICWYSVHTCVWNNEKGEQFLVRYRWIPEGNDRNGLKEGDDRIGEERIIADFMAGYNPDAAQDDLETAVAEGAFPAFELWVQIMDASYSSHPEYQRRTVSWNEAIFPPVRAGILKLTEMEPLEQSEKLCFSPGHLGPGISLWGDEFSDFADYAHKAGGAERGVRT</sequence>
<dbReference type="GO" id="GO:0005737">
    <property type="term" value="C:cytoplasm"/>
    <property type="evidence" value="ECO:0007669"/>
    <property type="project" value="TreeGrafter"/>
</dbReference>
<dbReference type="Pfam" id="PF00199">
    <property type="entry name" value="Catalase"/>
    <property type="match status" value="1"/>
</dbReference>
<evidence type="ECO:0000256" key="2">
    <source>
        <dbReference type="ARBA" id="ARBA00012314"/>
    </source>
</evidence>
<dbReference type="Proteomes" id="UP000644115">
    <property type="component" value="Unassembled WGS sequence"/>
</dbReference>
<dbReference type="PANTHER" id="PTHR11465:SF23">
    <property type="entry name" value="CATALASE-2"/>
    <property type="match status" value="1"/>
</dbReference>
<comment type="cofactor">
    <cofactor evidence="1">
        <name>heme</name>
        <dbReference type="ChEBI" id="CHEBI:30413"/>
    </cofactor>
</comment>
<dbReference type="SUPFAM" id="SSF56634">
    <property type="entry name" value="Heme-dependent catalase-like"/>
    <property type="match status" value="1"/>
</dbReference>
<keyword evidence="5" id="KW-1185">Reference proteome</keyword>
<dbReference type="GO" id="GO:0004096">
    <property type="term" value="F:catalase activity"/>
    <property type="evidence" value="ECO:0007669"/>
    <property type="project" value="UniProtKB-EC"/>
</dbReference>
<dbReference type="InterPro" id="IPR011614">
    <property type="entry name" value="Catalase_core"/>
</dbReference>
<protein>
    <recommendedName>
        <fullName evidence="2">catalase</fullName>
        <ecNumber evidence="2">1.11.1.6</ecNumber>
    </recommendedName>
</protein>
<dbReference type="EC" id="1.11.1.6" evidence="2"/>
<dbReference type="SMART" id="SM01060">
    <property type="entry name" value="Catalase"/>
    <property type="match status" value="1"/>
</dbReference>
<dbReference type="InterPro" id="IPR020835">
    <property type="entry name" value="Catalase_sf"/>
</dbReference>
<proteinExistence type="predicted"/>
<evidence type="ECO:0000256" key="1">
    <source>
        <dbReference type="ARBA" id="ARBA00001971"/>
    </source>
</evidence>
<evidence type="ECO:0000313" key="4">
    <source>
        <dbReference type="EMBL" id="MBC5999257.1"/>
    </source>
</evidence>
<dbReference type="InterPro" id="IPR018028">
    <property type="entry name" value="Catalase"/>
</dbReference>
<keyword evidence="4" id="KW-0575">Peroxidase</keyword>
<accession>A0A923SLM3</accession>
<dbReference type="PROSITE" id="PS51402">
    <property type="entry name" value="CATALASE_3"/>
    <property type="match status" value="1"/>
</dbReference>
<dbReference type="EMBL" id="JACRWC010000056">
    <property type="protein sequence ID" value="MBC5999257.1"/>
    <property type="molecule type" value="Genomic_DNA"/>
</dbReference>
<comment type="caution">
    <text evidence="4">The sequence shown here is derived from an EMBL/GenBank/DDBJ whole genome shotgun (WGS) entry which is preliminary data.</text>
</comment>
<dbReference type="GO" id="GO:0042744">
    <property type="term" value="P:hydrogen peroxide catabolic process"/>
    <property type="evidence" value="ECO:0007669"/>
    <property type="project" value="TreeGrafter"/>
</dbReference>
<reference evidence="4" key="1">
    <citation type="submission" date="2020-08" db="EMBL/GenBank/DDBJ databases">
        <authorList>
            <person name="Liu C."/>
            <person name="Sun Q."/>
        </authorList>
    </citation>
    <scope>NUCLEOTIDE SEQUENCE</scope>
    <source>
        <strain evidence="4">BX16</strain>
    </source>
</reference>
<dbReference type="AlphaFoldDB" id="A0A923SLM3"/>
<dbReference type="GO" id="GO:0020037">
    <property type="term" value="F:heme binding"/>
    <property type="evidence" value="ECO:0007669"/>
    <property type="project" value="InterPro"/>
</dbReference>
<dbReference type="PRINTS" id="PR00067">
    <property type="entry name" value="CATALASE"/>
</dbReference>
<gene>
    <name evidence="4" type="ORF">H8876_04520</name>
</gene>